<feature type="transmembrane region" description="Helical" evidence="9">
    <location>
        <begin position="385"/>
        <end position="411"/>
    </location>
</feature>
<dbReference type="PANTHER" id="PTHR13121">
    <property type="entry name" value="GPI TRANSAMIDASE COMPONENT PIG-U"/>
    <property type="match status" value="1"/>
</dbReference>
<evidence type="ECO:0000256" key="9">
    <source>
        <dbReference type="SAM" id="Phobius"/>
    </source>
</evidence>
<evidence type="ECO:0000256" key="5">
    <source>
        <dbReference type="ARBA" id="ARBA00022692"/>
    </source>
</evidence>
<name>A0A023F8P8_TRIIF</name>
<comment type="similarity">
    <text evidence="3">Belongs to the PIGU family.</text>
</comment>
<evidence type="ECO:0000256" key="7">
    <source>
        <dbReference type="ARBA" id="ARBA00022989"/>
    </source>
</evidence>
<keyword evidence="8 9" id="KW-0472">Membrane</keyword>
<dbReference type="AlphaFoldDB" id="A0A023F8P8"/>
<dbReference type="PANTHER" id="PTHR13121:SF0">
    <property type="entry name" value="PHOSPHATIDYLINOSITOL GLYCAN ANCHOR BIOSYNTHESIS CLASS U PROTEIN"/>
    <property type="match status" value="1"/>
</dbReference>
<proteinExistence type="evidence at transcript level"/>
<dbReference type="InterPro" id="IPR009600">
    <property type="entry name" value="PIG-U"/>
</dbReference>
<comment type="subcellular location">
    <subcellularLocation>
        <location evidence="1">Endoplasmic reticulum membrane</location>
        <topology evidence="1">Multi-pass membrane protein</topology>
    </subcellularLocation>
</comment>
<evidence type="ECO:0000256" key="3">
    <source>
        <dbReference type="ARBA" id="ARBA00010026"/>
    </source>
</evidence>
<evidence type="ECO:0000256" key="8">
    <source>
        <dbReference type="ARBA" id="ARBA00023136"/>
    </source>
</evidence>
<feature type="transmembrane region" description="Helical" evidence="9">
    <location>
        <begin position="80"/>
        <end position="103"/>
    </location>
</feature>
<feature type="transmembrane region" description="Helical" evidence="9">
    <location>
        <begin position="279"/>
        <end position="297"/>
    </location>
</feature>
<feature type="transmembrane region" description="Helical" evidence="9">
    <location>
        <begin position="247"/>
        <end position="272"/>
    </location>
</feature>
<evidence type="ECO:0000256" key="6">
    <source>
        <dbReference type="ARBA" id="ARBA00022824"/>
    </source>
</evidence>
<feature type="transmembrane region" description="Helical" evidence="9">
    <location>
        <begin position="156"/>
        <end position="180"/>
    </location>
</feature>
<feature type="transmembrane region" description="Helical" evidence="9">
    <location>
        <begin position="221"/>
        <end position="241"/>
    </location>
</feature>
<organism evidence="10">
    <name type="scientific">Triatoma infestans</name>
    <name type="common">Assassin bug</name>
    <dbReference type="NCBI Taxonomy" id="30076"/>
    <lineage>
        <taxon>Eukaryota</taxon>
        <taxon>Metazoa</taxon>
        <taxon>Ecdysozoa</taxon>
        <taxon>Arthropoda</taxon>
        <taxon>Hexapoda</taxon>
        <taxon>Insecta</taxon>
        <taxon>Pterygota</taxon>
        <taxon>Neoptera</taxon>
        <taxon>Paraneoptera</taxon>
        <taxon>Hemiptera</taxon>
        <taxon>Heteroptera</taxon>
        <taxon>Panheteroptera</taxon>
        <taxon>Cimicomorpha</taxon>
        <taxon>Reduviidae</taxon>
        <taxon>Triatominae</taxon>
        <taxon>Triatoma</taxon>
    </lineage>
</organism>
<dbReference type="EMBL" id="GBBI01000957">
    <property type="protein sequence ID" value="JAC17755.1"/>
    <property type="molecule type" value="mRNA"/>
</dbReference>
<dbReference type="UniPathway" id="UPA00196"/>
<evidence type="ECO:0000313" key="10">
    <source>
        <dbReference type="EMBL" id="JAC17755.1"/>
    </source>
</evidence>
<protein>
    <submittedName>
        <fullName evidence="10">Putative major facilitator superfamily permease</fullName>
    </submittedName>
</protein>
<keyword evidence="4" id="KW-0337">GPI-anchor biosynthesis</keyword>
<feature type="transmembrane region" description="Helical" evidence="9">
    <location>
        <begin position="186"/>
        <end position="209"/>
    </location>
</feature>
<dbReference type="GO" id="GO:0016255">
    <property type="term" value="P:attachment of GPI anchor to protein"/>
    <property type="evidence" value="ECO:0007669"/>
    <property type="project" value="InterPro"/>
</dbReference>
<evidence type="ECO:0000256" key="4">
    <source>
        <dbReference type="ARBA" id="ARBA00022502"/>
    </source>
</evidence>
<comment type="pathway">
    <text evidence="2">Glycolipid biosynthesis; glycosylphosphatidylinositol-anchor biosynthesis.</text>
</comment>
<reference evidence="10" key="1">
    <citation type="journal article" date="2014" name="PLoS Negl. Trop. Dis.">
        <title>An updated insight into the Sialotranscriptome of Triatoma infestans: developmental stage and geographic variations.</title>
        <authorList>
            <person name="Schwarz A."/>
            <person name="Medrano-Mercado N."/>
            <person name="Schaub G.A."/>
            <person name="Struchiner C.J."/>
            <person name="Bargues M.D."/>
            <person name="Levy M.Z."/>
            <person name="Ribeiro J.M."/>
        </authorList>
    </citation>
    <scope>NUCLEOTIDE SEQUENCE</scope>
    <source>
        <strain evidence="10">Chile</strain>
        <tissue evidence="10">Salivary glands</tissue>
    </source>
</reference>
<feature type="transmembrane region" description="Helical" evidence="9">
    <location>
        <begin position="357"/>
        <end position="379"/>
    </location>
</feature>
<feature type="transmembrane region" description="Helical" evidence="9">
    <location>
        <begin position="309"/>
        <end position="336"/>
    </location>
</feature>
<keyword evidence="7 9" id="KW-1133">Transmembrane helix</keyword>
<keyword evidence="6" id="KW-0256">Endoplasmic reticulum</keyword>
<accession>A0A023F8P8</accession>
<sequence>MSRAIYIQLGVASVIRLALMISSHKQTIANRVEVSTLLNSWKRVTEGVSLYQHGISPYAGDVFHETPIALWTFNIMVTHFPSLIGIIFILCDMMTGVILYMTARLYMKEMETKQNEEKASYAEGVSELLLTENDFKLAPTYVLSAYLFNPYNIVNCVGYTTTTFGNLCLSCLFLSMIKGYRIPSCVALALTVYQSFYTVVLIAPVCIYLARHDRSTTVSVLLTLTTFLSTLSVIFCISYLIVGDWAFLNSVYVVILTVPDLRPNIGLFWYFFTEMFEHFRLLFIFSFQLNATLLYLAPLSLRFHSNPMLLATSLTALIAVFKSYPCLGDVGFYLSLLPMWKHLYNSKAVVPDMQQSFIILCSLVITSVLGPTVWHLWIYSRSANANFYFGVTLAFATAQIFLITDVLFAYIKREFTLIKGIINVEDKNKMKLLLE</sequence>
<evidence type="ECO:0000256" key="2">
    <source>
        <dbReference type="ARBA" id="ARBA00004687"/>
    </source>
</evidence>
<evidence type="ECO:0000256" key="1">
    <source>
        <dbReference type="ARBA" id="ARBA00004477"/>
    </source>
</evidence>
<dbReference type="Pfam" id="PF06728">
    <property type="entry name" value="PIG-U"/>
    <property type="match status" value="1"/>
</dbReference>
<dbReference type="GO" id="GO:0042765">
    <property type="term" value="C:GPI-anchor transamidase complex"/>
    <property type="evidence" value="ECO:0007669"/>
    <property type="project" value="InterPro"/>
</dbReference>
<dbReference type="GO" id="GO:0006506">
    <property type="term" value="P:GPI anchor biosynthetic process"/>
    <property type="evidence" value="ECO:0007669"/>
    <property type="project" value="UniProtKB-UniPathway"/>
</dbReference>
<keyword evidence="5 9" id="KW-0812">Transmembrane</keyword>